<dbReference type="EMBL" id="MW864603">
    <property type="protein sequence ID" value="QWT43290.1"/>
    <property type="molecule type" value="Genomic_RNA"/>
</dbReference>
<dbReference type="GeneID" id="80539756"/>
<evidence type="ECO:0000313" key="3">
    <source>
        <dbReference type="Proteomes" id="UP000830740"/>
    </source>
</evidence>
<protein>
    <submittedName>
        <fullName evidence="2">Small protein</fullName>
    </submittedName>
</protein>
<reference evidence="2" key="1">
    <citation type="journal article" date="2021" name="MSphere">
        <title>Diverse RNA Viruses Discovered in Three Parasitoid Wasps of the Rice Weevil Sitophilus oryzae.</title>
        <authorList>
            <person name="Wang F."/>
            <person name="Yuan B."/>
            <person name="Xiao S."/>
            <person name="Zhang J."/>
            <person name="Jia W."/>
            <person name="Fang Q."/>
            <person name="Wang F."/>
            <person name="Song Q."/>
            <person name="Ye G."/>
        </authorList>
    </citation>
    <scope>NUCLEOTIDE SEQUENCE</scope>
</reference>
<name>A0AAE7S2C1_9MONO</name>
<sequence>MALTQENKVMLRIIQLSHRLEELERIVEDLHERPRPSEVIQWQLIGLGLCVAVPTSLLLAFKIAKCLVYCR</sequence>
<organism evidence="2 3">
    <name type="scientific">Anisopteromalus calandrae negative-strand RNA virus 2</name>
    <dbReference type="NCBI Taxonomy" id="2848910"/>
    <lineage>
        <taxon>Viruses</taxon>
        <taxon>Riboviria</taxon>
        <taxon>Orthornavirae</taxon>
        <taxon>Negarnaviricota</taxon>
        <taxon>Haploviricotina</taxon>
        <taxon>Monjiviricetes</taxon>
        <taxon>Mononegavirales</taxon>
        <taxon>Lispiviridae</taxon>
        <taxon>Anicalvirus</taxon>
        <taxon>Anicalvirus hangzhouense</taxon>
    </lineage>
</organism>
<accession>A0AAE7S2C1</accession>
<keyword evidence="1" id="KW-1133">Transmembrane helix</keyword>
<keyword evidence="1" id="KW-0812">Transmembrane</keyword>
<dbReference type="RefSeq" id="YP_010801071.1">
    <property type="nucleotide sequence ID" value="NC_076944.1"/>
</dbReference>
<proteinExistence type="predicted"/>
<gene>
    <name evidence="2" type="primary">P6</name>
</gene>
<evidence type="ECO:0000256" key="1">
    <source>
        <dbReference type="SAM" id="Phobius"/>
    </source>
</evidence>
<evidence type="ECO:0000313" key="2">
    <source>
        <dbReference type="EMBL" id="QWT43290.1"/>
    </source>
</evidence>
<dbReference type="Proteomes" id="UP000830740">
    <property type="component" value="Segment"/>
</dbReference>
<keyword evidence="3" id="KW-1185">Reference proteome</keyword>
<keyword evidence="1" id="KW-0472">Membrane</keyword>
<feature type="transmembrane region" description="Helical" evidence="1">
    <location>
        <begin position="40"/>
        <end position="61"/>
    </location>
</feature>
<dbReference type="KEGG" id="vg:80539756"/>